<evidence type="ECO:0000256" key="5">
    <source>
        <dbReference type="ARBA" id="ARBA00023128"/>
    </source>
</evidence>
<dbReference type="FunFam" id="3.40.50.300:FF:000663">
    <property type="entry name" value="von Willebrand factor A domain containing 8"/>
    <property type="match status" value="1"/>
</dbReference>
<accession>A0A0B7NAX6</accession>
<feature type="region of interest" description="Disordered" evidence="8">
    <location>
        <begin position="1"/>
        <end position="30"/>
    </location>
</feature>
<dbReference type="EMBL" id="LN728061">
    <property type="protein sequence ID" value="CEP12578.1"/>
    <property type="molecule type" value="Genomic_DNA"/>
</dbReference>
<evidence type="ECO:0000256" key="6">
    <source>
        <dbReference type="ARBA" id="ARBA00055988"/>
    </source>
</evidence>
<evidence type="ECO:0000259" key="9">
    <source>
        <dbReference type="PROSITE" id="PS50234"/>
    </source>
</evidence>
<dbReference type="OrthoDB" id="5186at2759"/>
<dbReference type="FunFam" id="3.40.50.300:FF:000587">
    <property type="entry name" value="von Willebrand factor A domain containing 8"/>
    <property type="match status" value="1"/>
</dbReference>
<keyword evidence="2" id="KW-0547">Nucleotide-binding</keyword>
<dbReference type="SUPFAM" id="SSF53300">
    <property type="entry name" value="vWA-like"/>
    <property type="match status" value="1"/>
</dbReference>
<dbReference type="InterPro" id="IPR027417">
    <property type="entry name" value="P-loop_NTPase"/>
</dbReference>
<keyword evidence="4" id="KW-0809">Transit peptide</keyword>
<keyword evidence="5" id="KW-0496">Mitochondrion</keyword>
<dbReference type="PROSITE" id="PS50234">
    <property type="entry name" value="VWFA"/>
    <property type="match status" value="1"/>
</dbReference>
<dbReference type="InterPro" id="IPR011704">
    <property type="entry name" value="ATPase_dyneun-rel_AAA"/>
</dbReference>
<evidence type="ECO:0000256" key="7">
    <source>
        <dbReference type="ARBA" id="ARBA00070377"/>
    </source>
</evidence>
<evidence type="ECO:0000256" key="3">
    <source>
        <dbReference type="ARBA" id="ARBA00022840"/>
    </source>
</evidence>
<proteinExistence type="predicted"/>
<dbReference type="PANTHER" id="PTHR21610:SF9">
    <property type="entry name" value="VON WILLEBRAND FACTOR A DOMAIN-CONTAINING PROTEIN 8"/>
    <property type="match status" value="1"/>
</dbReference>
<feature type="region of interest" description="Disordered" evidence="8">
    <location>
        <begin position="1508"/>
        <end position="1565"/>
    </location>
</feature>
<dbReference type="GO" id="GO:0016887">
    <property type="term" value="F:ATP hydrolysis activity"/>
    <property type="evidence" value="ECO:0007669"/>
    <property type="project" value="InterPro"/>
</dbReference>
<name>A0A0B7NAX6_9FUNG</name>
<dbReference type="InterPro" id="IPR039891">
    <property type="entry name" value="VWA8"/>
</dbReference>
<dbReference type="Gene3D" id="3.40.50.300">
    <property type="entry name" value="P-loop containing nucleotide triphosphate hydrolases"/>
    <property type="match status" value="3"/>
</dbReference>
<dbReference type="Proteomes" id="UP000054107">
    <property type="component" value="Unassembled WGS sequence"/>
</dbReference>
<comment type="function">
    <text evidence="6">Exhibits ATPase activity in vitro.</text>
</comment>
<evidence type="ECO:0000256" key="1">
    <source>
        <dbReference type="ARBA" id="ARBA00004173"/>
    </source>
</evidence>
<feature type="compositionally biased region" description="Gly residues" evidence="8">
    <location>
        <begin position="1526"/>
        <end position="1555"/>
    </location>
</feature>
<evidence type="ECO:0000256" key="2">
    <source>
        <dbReference type="ARBA" id="ARBA00022741"/>
    </source>
</evidence>
<sequence length="1880" mass="210249">MASSNKQAKRRLKQLGATLHPSKAGWSDSEDEDLVHEVGIKSVRIGDVVMQVYPAESPELVPEVQEPFYQGAQDILRHLRWIMQKDKLGQDIFLLGPPGPLRRNLIMKYAEMTQREIEYVALSKDVTDADLKQRRELQNSTSFYVDQAAVRAAIHGRILVLDGIEKAERNVLPILNNLLENREMSLDDGRFLTTKDVQDTADTKFEKVSPRFLVFALGLPVPPYVGYPLDPPLRSRFQSRDVKAPEFKSQVEQMLSLIKNKRISRDLIERLVSISLVLGVQNEKNSNREIEVPEFPMTIESLAPLLSLVPNIHPRFLVDILYPYALLPTCDLEQLSVIEAAFRRFGVKSAVVEAHMEARQTPSGYSIANIDPIKSQDNISVDGYHYTHRAIASFASDQFGAVGLPVQCGPSPFSPAEYFIETPYHREIFSAMVLLHAGGKDICLVGTHKGVGKSALVRHFARNLGYTIDYIPLYRDMSSRDLLQRRSTTAQGDTVWENSLLVEAAIHGHLAVLDGIEALSFGTLNTLQRLCSDRETQLPDGTRLISSQRYAKLLQRKQQSPEALEARRLIPIHPSFRIVALARAGTSGQTDTKAGSWLTAEILSMFHFIVVDSLPSHEEQQVLGALSPGVDQDKLRQLLTFARRLRRDKDDTVRMLSSALSTRQLIRICRRLAYFENESLYVAIHKAALSRFMPAVAREALSSLMVANGIYPPKPDPNSPELVIEILPSREAPEQIRIGNVSEPVFKGGDPMLIPQVVFHENPAHNEILKEMLKDYQLGDHLLLIGNQGVGKNKLADYFLQLLQLPREYIQLHRDSTVQSLTTTPAIADGVLTYQDSALVKAVREGTILVVDEADKAPTYVTAVLKSLVEDGQMVLGDGRRIISKESDIQDGQSYIMVHPNFRMLVLANRPGYPFLGNDFYREIGDVFSCHAVDNPDMVSEMFLLRKYGPQVSEDLLAKLSSAFTDLRKLTDEGLISYPYSTRELVNIVLHLQNYPEEGISKILQNVFDFDQYDQASKELVIEIFEKHGIPVGLESDFAMQLGDVVSLDKPLLCEQWSRVPSATATIQMATQVVTESIAVRGGWDIDVGKKWRDLERKEGRSTVFSEQLYTFDIPTRGEALDIAAVDDGTLFVVTTNPVTLHRIDPNHKRLDSLDLYEYFPLQRAPPRLRISVIRTSTGSVKYLALHNPSNNELLCCDFNKKSVVSVVIRGLEPVKSIMCNNLSSTGVLVFYQEDQPTIAVLDFNTSQQHTLTFPQRISQLHVVEPNFWLARGSRNANMYAITPDNQGPLPNRMELIQALGQNGQPVSELVHICERDFVPGAKFAQNADSNTNKYASILEGCSYAEFVGGRGVIDISSYIRHQPIQAGQDARKVRGSTLYLQHTQQLAMIQPPTDGRAESSLDLLNPNTNQIWRIKMPLSVIGSMEASVPTYSQFQVERFAATMCELPNGNLVTMDNAGTVRIWQVSSNQLYKAAQTWKQMVGVDQKVLSVIYETEETQLDSLYDEAKKHAGDQEGDPDAQCKNDGGQGQGSGGTSGVGQGDGGSGGQGGGGTNGSGNNMNEDGRKEASFEDIDSLKLKTAGDVPEAITKGKKEMHDQAMEKMLKKLDMTQSDFQQYSKFMENIRREVRELRVILESVEAKKHERVWLKNQASGDLDDTKIIEGLTGERAIYKKRGEDDPELGLFQDKPKRMNFVFDLSASMFRFNTHDRRLERSMEVALMLMESFRGFEHKFAYKIVGHSGDGANIEFVSPGKYPKTEKEEFEVISKMKAHSQYCLSGDNTLGAASHSMKEVVQEESDDYFVVVLSDANIAQYNIHPNDIARILKSDDRVTAQMIFIGSIQDQAEQLKKALGSHAHICTENKELPKIIKSLFLSSMVKG</sequence>
<dbReference type="PANTHER" id="PTHR21610">
    <property type="entry name" value="VON WILLEBRAND FACTOR A DOMAIN-CONTAINING PROTEIN 8"/>
    <property type="match status" value="1"/>
</dbReference>
<organism evidence="10 11">
    <name type="scientific">Parasitella parasitica</name>
    <dbReference type="NCBI Taxonomy" id="35722"/>
    <lineage>
        <taxon>Eukaryota</taxon>
        <taxon>Fungi</taxon>
        <taxon>Fungi incertae sedis</taxon>
        <taxon>Mucoromycota</taxon>
        <taxon>Mucoromycotina</taxon>
        <taxon>Mucoromycetes</taxon>
        <taxon>Mucorales</taxon>
        <taxon>Mucorineae</taxon>
        <taxon>Mucoraceae</taxon>
        <taxon>Parasitella</taxon>
    </lineage>
</organism>
<feature type="domain" description="VWFA" evidence="9">
    <location>
        <begin position="1691"/>
        <end position="1877"/>
    </location>
</feature>
<gene>
    <name evidence="10" type="primary">PARPA_06549.1 scaffold 22734</name>
</gene>
<dbReference type="InterPro" id="IPR036465">
    <property type="entry name" value="vWFA_dom_sf"/>
</dbReference>
<protein>
    <recommendedName>
        <fullName evidence="7">von Willebrand factor A domain-containing protein 8</fullName>
    </recommendedName>
</protein>
<dbReference type="InterPro" id="IPR002035">
    <property type="entry name" value="VWF_A"/>
</dbReference>
<dbReference type="GO" id="GO:0005739">
    <property type="term" value="C:mitochondrion"/>
    <property type="evidence" value="ECO:0007669"/>
    <property type="project" value="UniProtKB-SubCell"/>
</dbReference>
<dbReference type="STRING" id="35722.A0A0B7NAX6"/>
<dbReference type="GO" id="GO:0005524">
    <property type="term" value="F:ATP binding"/>
    <property type="evidence" value="ECO:0007669"/>
    <property type="project" value="UniProtKB-KW"/>
</dbReference>
<keyword evidence="11" id="KW-1185">Reference proteome</keyword>
<evidence type="ECO:0000256" key="4">
    <source>
        <dbReference type="ARBA" id="ARBA00022946"/>
    </source>
</evidence>
<keyword evidence="3" id="KW-0067">ATP-binding</keyword>
<comment type="subcellular location">
    <subcellularLocation>
        <location evidence="1">Mitochondrion</location>
    </subcellularLocation>
</comment>
<dbReference type="Pfam" id="PF07728">
    <property type="entry name" value="AAA_5"/>
    <property type="match status" value="3"/>
</dbReference>
<reference evidence="10 11" key="1">
    <citation type="submission" date="2014-09" db="EMBL/GenBank/DDBJ databases">
        <authorList>
            <person name="Ellenberger Sabrina"/>
        </authorList>
    </citation>
    <scope>NUCLEOTIDE SEQUENCE [LARGE SCALE GENOMIC DNA]</scope>
    <source>
        <strain evidence="10 11">CBS 412.66</strain>
    </source>
</reference>
<dbReference type="SUPFAM" id="SSF52540">
    <property type="entry name" value="P-loop containing nucleoside triphosphate hydrolases"/>
    <property type="match status" value="3"/>
</dbReference>
<evidence type="ECO:0000313" key="11">
    <source>
        <dbReference type="Proteomes" id="UP000054107"/>
    </source>
</evidence>
<evidence type="ECO:0000256" key="8">
    <source>
        <dbReference type="SAM" id="MobiDB-lite"/>
    </source>
</evidence>
<evidence type="ECO:0000313" key="10">
    <source>
        <dbReference type="EMBL" id="CEP12578.1"/>
    </source>
</evidence>